<reference evidence="1 2" key="1">
    <citation type="submission" date="2019-07" db="EMBL/GenBank/DDBJ databases">
        <title>Genomic Encyclopedia of Archaeal and Bacterial Type Strains, Phase II (KMG-II): from individual species to whole genera.</title>
        <authorList>
            <person name="Goeker M."/>
        </authorList>
    </citation>
    <scope>NUCLEOTIDE SEQUENCE [LARGE SCALE GENOMIC DNA]</scope>
    <source>
        <strain evidence="1 2">DSM 14571</strain>
    </source>
</reference>
<keyword evidence="2" id="KW-1185">Reference proteome</keyword>
<gene>
    <name evidence="1" type="ORF">LX74_01297</name>
</gene>
<accession>A0ABY3NGZ9</accession>
<dbReference type="EMBL" id="VNHK01000004">
    <property type="protein sequence ID" value="TYO92338.1"/>
    <property type="molecule type" value="Genomic_DNA"/>
</dbReference>
<evidence type="ECO:0000313" key="1">
    <source>
        <dbReference type="EMBL" id="TYO92338.1"/>
    </source>
</evidence>
<comment type="caution">
    <text evidence="1">The sequence shown here is derived from an EMBL/GenBank/DDBJ whole genome shotgun (WGS) entry which is preliminary data.</text>
</comment>
<sequence length="53" mass="6232">INHCKIVKPHNRVTVKLYMQINDLTIAQIHPFTYYYIALQIVNLNVNIHVNLS</sequence>
<feature type="non-terminal residue" evidence="1">
    <location>
        <position position="1"/>
    </location>
</feature>
<name>A0ABY3NGZ9_ELIMR</name>
<organism evidence="1 2">
    <name type="scientific">Elizabethkingia miricola</name>
    <name type="common">Chryseobacterium miricola</name>
    <dbReference type="NCBI Taxonomy" id="172045"/>
    <lineage>
        <taxon>Bacteria</taxon>
        <taxon>Pseudomonadati</taxon>
        <taxon>Bacteroidota</taxon>
        <taxon>Flavobacteriia</taxon>
        <taxon>Flavobacteriales</taxon>
        <taxon>Weeksellaceae</taxon>
        <taxon>Elizabethkingia</taxon>
    </lineage>
</organism>
<dbReference type="Proteomes" id="UP000324513">
    <property type="component" value="Unassembled WGS sequence"/>
</dbReference>
<protein>
    <submittedName>
        <fullName evidence="1">Uncharacterized protein</fullName>
    </submittedName>
</protein>
<proteinExistence type="predicted"/>
<evidence type="ECO:0000313" key="2">
    <source>
        <dbReference type="Proteomes" id="UP000324513"/>
    </source>
</evidence>